<dbReference type="Gene3D" id="1.10.30.50">
    <property type="match status" value="1"/>
</dbReference>
<evidence type="ECO:0000313" key="2">
    <source>
        <dbReference type="EMBL" id="RUR84489.1"/>
    </source>
</evidence>
<accession>A0A3S1A331</accession>
<dbReference type="OrthoDB" id="574620at2"/>
<dbReference type="InterPro" id="IPR003615">
    <property type="entry name" value="HNH_nuc"/>
</dbReference>
<name>A0A3S1A331_CHLFR</name>
<dbReference type="Pfam" id="PF01844">
    <property type="entry name" value="HNH"/>
    <property type="match status" value="1"/>
</dbReference>
<feature type="domain" description="HNH nuclease" evidence="1">
    <location>
        <begin position="58"/>
        <end position="114"/>
    </location>
</feature>
<dbReference type="SMART" id="SM00507">
    <property type="entry name" value="HNHc"/>
    <property type="match status" value="1"/>
</dbReference>
<dbReference type="CDD" id="cd00085">
    <property type="entry name" value="HNHc"/>
    <property type="match status" value="1"/>
</dbReference>
<keyword evidence="3" id="KW-1185">Reference proteome</keyword>
<proteinExistence type="predicted"/>
<comment type="caution">
    <text evidence="2">The sequence shown here is derived from an EMBL/GenBank/DDBJ whole genome shotgun (WGS) entry which is preliminary data.</text>
</comment>
<dbReference type="Proteomes" id="UP000268857">
    <property type="component" value="Unassembled WGS sequence"/>
</dbReference>
<gene>
    <name evidence="2" type="ORF">PCC6912_13840</name>
</gene>
<evidence type="ECO:0000259" key="1">
    <source>
        <dbReference type="SMART" id="SM00507"/>
    </source>
</evidence>
<dbReference type="GO" id="GO:0008270">
    <property type="term" value="F:zinc ion binding"/>
    <property type="evidence" value="ECO:0007669"/>
    <property type="project" value="InterPro"/>
</dbReference>
<dbReference type="AlphaFoldDB" id="A0A3S1A331"/>
<protein>
    <recommendedName>
        <fullName evidence="1">HNH nuclease domain-containing protein</fullName>
    </recommendedName>
</protein>
<organism evidence="2 3">
    <name type="scientific">Chlorogloeopsis fritschii PCC 6912</name>
    <dbReference type="NCBI Taxonomy" id="211165"/>
    <lineage>
        <taxon>Bacteria</taxon>
        <taxon>Bacillati</taxon>
        <taxon>Cyanobacteriota</taxon>
        <taxon>Cyanophyceae</taxon>
        <taxon>Nostocales</taxon>
        <taxon>Chlorogloeopsidaceae</taxon>
        <taxon>Chlorogloeopsis</taxon>
    </lineage>
</organism>
<dbReference type="EMBL" id="RSCJ01000004">
    <property type="protein sequence ID" value="RUR84489.1"/>
    <property type="molecule type" value="Genomic_DNA"/>
</dbReference>
<dbReference type="GO" id="GO:0003676">
    <property type="term" value="F:nucleic acid binding"/>
    <property type="evidence" value="ECO:0007669"/>
    <property type="project" value="InterPro"/>
</dbReference>
<reference evidence="2 3" key="1">
    <citation type="journal article" date="2019" name="Genome Biol. Evol.">
        <title>Day and night: Metabolic profiles and evolutionary relationships of six axenic non-marine cyanobacteria.</title>
        <authorList>
            <person name="Will S.E."/>
            <person name="Henke P."/>
            <person name="Boedeker C."/>
            <person name="Huang S."/>
            <person name="Brinkmann H."/>
            <person name="Rohde M."/>
            <person name="Jarek M."/>
            <person name="Friedl T."/>
            <person name="Seufert S."/>
            <person name="Schumacher M."/>
            <person name="Overmann J."/>
            <person name="Neumann-Schaal M."/>
            <person name="Petersen J."/>
        </authorList>
    </citation>
    <scope>NUCLEOTIDE SEQUENCE [LARGE SCALE GENOMIC DNA]</scope>
    <source>
        <strain evidence="2 3">PCC 6912</strain>
    </source>
</reference>
<sequence length="153" mass="18849">MRDTVNLEDKELEELFKLADKIGKKRYHKLTRQDFEDYRKFDKWRYINGDSECGTTQESKDWVKENSDWLCPICEEKYSLRDGKTIDHKLPRSQYPWLAMEFKNLWVICQRCNKEKGEMHWYEYEHYMLIHHPKLYLNVRNVRPIQLLKSLKN</sequence>
<dbReference type="STRING" id="211165.GCA_000317285_04027"/>
<dbReference type="GO" id="GO:0004519">
    <property type="term" value="F:endonuclease activity"/>
    <property type="evidence" value="ECO:0007669"/>
    <property type="project" value="InterPro"/>
</dbReference>
<dbReference type="InterPro" id="IPR002711">
    <property type="entry name" value="HNH"/>
</dbReference>
<evidence type="ECO:0000313" key="3">
    <source>
        <dbReference type="Proteomes" id="UP000268857"/>
    </source>
</evidence>